<evidence type="ECO:0000256" key="6">
    <source>
        <dbReference type="ARBA" id="ARBA00022723"/>
    </source>
</evidence>
<protein>
    <submittedName>
        <fullName evidence="14">Site-2 protease family protein</fullName>
    </submittedName>
</protein>
<dbReference type="EMBL" id="JAUHHC010000001">
    <property type="protein sequence ID" value="MDN3919663.1"/>
    <property type="molecule type" value="Genomic_DNA"/>
</dbReference>
<comment type="similarity">
    <text evidence="3">Belongs to the peptidase M50B family.</text>
</comment>
<evidence type="ECO:0000256" key="12">
    <source>
        <dbReference type="SAM" id="Phobius"/>
    </source>
</evidence>
<dbReference type="Pfam" id="PF02163">
    <property type="entry name" value="Peptidase_M50"/>
    <property type="match status" value="1"/>
</dbReference>
<evidence type="ECO:0000313" key="14">
    <source>
        <dbReference type="EMBL" id="MDN3919663.1"/>
    </source>
</evidence>
<accession>A0ABT8DRG2</accession>
<feature type="transmembrane region" description="Helical" evidence="12">
    <location>
        <begin position="91"/>
        <end position="111"/>
    </location>
</feature>
<keyword evidence="9 12" id="KW-1133">Transmembrane helix</keyword>
<dbReference type="CDD" id="cd06160">
    <property type="entry name" value="S2P-M50_like_2"/>
    <property type="match status" value="1"/>
</dbReference>
<dbReference type="Proteomes" id="UP001228044">
    <property type="component" value="Unassembled WGS sequence"/>
</dbReference>
<keyword evidence="7" id="KW-0378">Hydrolase</keyword>
<reference evidence="14 15" key="1">
    <citation type="submission" date="2023-06" db="EMBL/GenBank/DDBJ databases">
        <title>Pelomonas sp. PFR6 16S ribosomal RNA gene Genome sequencing and assembly.</title>
        <authorList>
            <person name="Woo H."/>
        </authorList>
    </citation>
    <scope>NUCLEOTIDE SEQUENCE [LARGE SCALE GENOMIC DNA]</scope>
    <source>
        <strain evidence="14 15">PFR6</strain>
    </source>
</reference>
<evidence type="ECO:0000313" key="15">
    <source>
        <dbReference type="Proteomes" id="UP001228044"/>
    </source>
</evidence>
<dbReference type="RefSeq" id="WP_290357959.1">
    <property type="nucleotide sequence ID" value="NZ_JAUHHC010000001.1"/>
</dbReference>
<feature type="transmembrane region" description="Helical" evidence="12">
    <location>
        <begin position="61"/>
        <end position="79"/>
    </location>
</feature>
<dbReference type="PANTHER" id="PTHR39188:SF3">
    <property type="entry name" value="STAGE IV SPORULATION PROTEIN FB"/>
    <property type="match status" value="1"/>
</dbReference>
<dbReference type="GO" id="GO:0006508">
    <property type="term" value="P:proteolysis"/>
    <property type="evidence" value="ECO:0007669"/>
    <property type="project" value="UniProtKB-KW"/>
</dbReference>
<keyword evidence="15" id="KW-1185">Reference proteome</keyword>
<dbReference type="GO" id="GO:0008233">
    <property type="term" value="F:peptidase activity"/>
    <property type="evidence" value="ECO:0007669"/>
    <property type="project" value="UniProtKB-KW"/>
</dbReference>
<evidence type="ECO:0000259" key="13">
    <source>
        <dbReference type="Pfam" id="PF02163"/>
    </source>
</evidence>
<dbReference type="PANTHER" id="PTHR39188">
    <property type="entry name" value="MEMBRANE-ASSOCIATED ZINC METALLOPROTEASE M50B"/>
    <property type="match status" value="1"/>
</dbReference>
<evidence type="ECO:0000256" key="11">
    <source>
        <dbReference type="ARBA" id="ARBA00023136"/>
    </source>
</evidence>
<organism evidence="14 15">
    <name type="scientific">Roseateles violae</name>
    <dbReference type="NCBI Taxonomy" id="3058042"/>
    <lineage>
        <taxon>Bacteria</taxon>
        <taxon>Pseudomonadati</taxon>
        <taxon>Pseudomonadota</taxon>
        <taxon>Betaproteobacteria</taxon>
        <taxon>Burkholderiales</taxon>
        <taxon>Sphaerotilaceae</taxon>
        <taxon>Roseateles</taxon>
    </lineage>
</organism>
<comment type="cofactor">
    <cofactor evidence="1">
        <name>Zn(2+)</name>
        <dbReference type="ChEBI" id="CHEBI:29105"/>
    </cofactor>
</comment>
<keyword evidence="6" id="KW-0479">Metal-binding</keyword>
<keyword evidence="11 12" id="KW-0472">Membrane</keyword>
<feature type="domain" description="Peptidase M50" evidence="13">
    <location>
        <begin position="39"/>
        <end position="111"/>
    </location>
</feature>
<keyword evidence="4 14" id="KW-0645">Protease</keyword>
<comment type="subcellular location">
    <subcellularLocation>
        <location evidence="2">Membrane</location>
        <topology evidence="2">Multi-pass membrane protein</topology>
    </subcellularLocation>
</comment>
<evidence type="ECO:0000256" key="4">
    <source>
        <dbReference type="ARBA" id="ARBA00022670"/>
    </source>
</evidence>
<evidence type="ECO:0000256" key="2">
    <source>
        <dbReference type="ARBA" id="ARBA00004141"/>
    </source>
</evidence>
<evidence type="ECO:0000256" key="5">
    <source>
        <dbReference type="ARBA" id="ARBA00022692"/>
    </source>
</evidence>
<name>A0ABT8DRG2_9BURK</name>
<keyword evidence="5 12" id="KW-0812">Transmembrane</keyword>
<keyword evidence="8" id="KW-0862">Zinc</keyword>
<sequence length="239" mass="26541">MKLLLLLFSGLKFGKLLSTGGTMLLSLIVYAFIFGWRYAAGFIALLFVHEMGHYLAARHKGLNVGAPTFIPFVGAWIELKELPHDAQTEAFVGLGGPLLGTVGASCCYLLARSYEADWLLAVSYAGFFLNLFNLIPLSPLDGGRITAVLSPRIWLLGVPVLVVLFLYRPSPMLILIAIMAYPQLLKAFRFRKDSEEAQSYYAVPAAIKWEYGTYYLALAGFLALMTHDVHQTLSQTHRF</sequence>
<comment type="caution">
    <text evidence="14">The sequence shown here is derived from an EMBL/GenBank/DDBJ whole genome shotgun (WGS) entry which is preliminary data.</text>
</comment>
<evidence type="ECO:0000256" key="9">
    <source>
        <dbReference type="ARBA" id="ARBA00022989"/>
    </source>
</evidence>
<feature type="transmembrane region" description="Helical" evidence="12">
    <location>
        <begin position="155"/>
        <end position="181"/>
    </location>
</feature>
<evidence type="ECO:0000256" key="7">
    <source>
        <dbReference type="ARBA" id="ARBA00022801"/>
    </source>
</evidence>
<evidence type="ECO:0000256" key="8">
    <source>
        <dbReference type="ARBA" id="ARBA00022833"/>
    </source>
</evidence>
<gene>
    <name evidence="14" type="ORF">QWJ38_05125</name>
</gene>
<feature type="transmembrane region" description="Helical" evidence="12">
    <location>
        <begin position="118"/>
        <end position="135"/>
    </location>
</feature>
<evidence type="ECO:0000256" key="3">
    <source>
        <dbReference type="ARBA" id="ARBA00007931"/>
    </source>
</evidence>
<feature type="transmembrane region" description="Helical" evidence="12">
    <location>
        <begin position="28"/>
        <end position="49"/>
    </location>
</feature>
<proteinExistence type="inferred from homology"/>
<dbReference type="InterPro" id="IPR008915">
    <property type="entry name" value="Peptidase_M50"/>
</dbReference>
<evidence type="ECO:0000256" key="10">
    <source>
        <dbReference type="ARBA" id="ARBA00023049"/>
    </source>
</evidence>
<evidence type="ECO:0000256" key="1">
    <source>
        <dbReference type="ARBA" id="ARBA00001947"/>
    </source>
</evidence>
<keyword evidence="10" id="KW-0482">Metalloprotease</keyword>